<keyword evidence="1" id="KW-0175">Coiled coil</keyword>
<feature type="compositionally biased region" description="Pro residues" evidence="2">
    <location>
        <begin position="658"/>
        <end position="672"/>
    </location>
</feature>
<keyword evidence="5" id="KW-1185">Reference proteome</keyword>
<feature type="compositionally biased region" description="Polar residues" evidence="2">
    <location>
        <begin position="207"/>
        <end position="220"/>
    </location>
</feature>
<feature type="region of interest" description="Disordered" evidence="2">
    <location>
        <begin position="179"/>
        <end position="333"/>
    </location>
</feature>
<dbReference type="OrthoDB" id="5429395at2759"/>
<accession>A0A545V196</accession>
<dbReference type="Pfam" id="PF15456">
    <property type="entry name" value="Uds1"/>
    <property type="match status" value="1"/>
</dbReference>
<feature type="region of interest" description="Disordered" evidence="2">
    <location>
        <begin position="501"/>
        <end position="569"/>
    </location>
</feature>
<evidence type="ECO:0000259" key="3">
    <source>
        <dbReference type="Pfam" id="PF15456"/>
    </source>
</evidence>
<name>A0A545V196_9HYPO</name>
<proteinExistence type="predicted"/>
<evidence type="ECO:0000313" key="5">
    <source>
        <dbReference type="Proteomes" id="UP000315783"/>
    </source>
</evidence>
<feature type="compositionally biased region" description="Low complexity" evidence="2">
    <location>
        <begin position="617"/>
        <end position="626"/>
    </location>
</feature>
<comment type="caution">
    <text evidence="4">The sequence shown here is derived from an EMBL/GenBank/DDBJ whole genome shotgun (WGS) entry which is preliminary data.</text>
</comment>
<feature type="region of interest" description="Disordered" evidence="2">
    <location>
        <begin position="57"/>
        <end position="83"/>
    </location>
</feature>
<protein>
    <submittedName>
        <fullName evidence="4">Up-regulated during septation domain-containing protein</fullName>
    </submittedName>
</protein>
<sequence length="693" mass="74793">MAHIATCMAAVEPATITKPGSPSRAMFSSSSPPKHSARSFAALKAAQAEQPQRYQLFPKDKPLPTPTALNTSKALPIPQVAESSERTSPLAGIRIRLNQNNLVRRRKVSVPELGPMTTVQEVSMDSPTIPGRPPLHERSSSAPDESTTQSGQIDQIVKADVQAASLTKVIEGAFELPATKARPSSPRKLAPLVIPPTDAPIPRLQSKHSSTQLRSGSSPPSELPRTGRSETGTPTVGRLTPASTPELALPRSATATEATTSALPTPISAPLIEQRNSPRPWEGRGATNEDGGQTPNPMGHRRAGSDTGIMDRGRPSKRNDKTNKTKSSERRAFEELPVGWKPCEAISKLNANDVMALHKQALGQADRFEVLKVEDVEALSKELRQLDDRTEYLRRTYSSLRAGRRNLHSRICQYLRSPRVAKFSHESMLKQEEALAELDVSIDDWVTKLEQAENRRTRVRQKLLEHVAAAAILPVPDAGAMTTTTTTSPSYQAQNASSLLGIRDVSTPPRSPTKQTCTSPRRASSSSPPPQRVVAQVPSTIVEQPVVEEEEQQQQEQQQQQQQAAAGNAVSRSVSSATAKGRSAVESIRVYAGDDLYALLADVEDEISRLGSNPDEAAATAAAAAAMPALPTEQARKRSQEKLNGDRSASPIAARSTPSPPPSVDLPPPPPRAPKKDFIKEAQMLLTNAVFKP</sequence>
<organism evidence="4 5">
    <name type="scientific">Cordyceps javanica</name>
    <dbReference type="NCBI Taxonomy" id="43265"/>
    <lineage>
        <taxon>Eukaryota</taxon>
        <taxon>Fungi</taxon>
        <taxon>Dikarya</taxon>
        <taxon>Ascomycota</taxon>
        <taxon>Pezizomycotina</taxon>
        <taxon>Sordariomycetes</taxon>
        <taxon>Hypocreomycetidae</taxon>
        <taxon>Hypocreales</taxon>
        <taxon>Cordycipitaceae</taxon>
        <taxon>Cordyceps</taxon>
    </lineage>
</organism>
<feature type="region of interest" description="Disordered" evidence="2">
    <location>
        <begin position="15"/>
        <end position="37"/>
    </location>
</feature>
<dbReference type="InterPro" id="IPR029191">
    <property type="entry name" value="Uds1"/>
</dbReference>
<dbReference type="Proteomes" id="UP000315783">
    <property type="component" value="Unassembled WGS sequence"/>
</dbReference>
<feature type="compositionally biased region" description="Basic and acidic residues" evidence="2">
    <location>
        <begin position="309"/>
        <end position="333"/>
    </location>
</feature>
<gene>
    <name evidence="4" type="ORF">IF1G_05329</name>
</gene>
<feature type="region of interest" description="Disordered" evidence="2">
    <location>
        <begin position="612"/>
        <end position="677"/>
    </location>
</feature>
<reference evidence="4 5" key="1">
    <citation type="journal article" date="2019" name="Appl. Microbiol. Biotechnol.">
        <title>Genome sequence of Isaria javanica and comparative genome analysis insights into family S53 peptidase evolution in fungal entomopathogens.</title>
        <authorList>
            <person name="Lin R."/>
            <person name="Zhang X."/>
            <person name="Xin B."/>
            <person name="Zou M."/>
            <person name="Gao Y."/>
            <person name="Qin F."/>
            <person name="Hu Q."/>
            <person name="Xie B."/>
            <person name="Cheng X."/>
        </authorList>
    </citation>
    <scope>NUCLEOTIDE SEQUENCE [LARGE SCALE GENOMIC DNA]</scope>
    <source>
        <strain evidence="4 5">IJ1G</strain>
    </source>
</reference>
<feature type="compositionally biased region" description="Polar residues" evidence="2">
    <location>
        <begin position="140"/>
        <end position="153"/>
    </location>
</feature>
<evidence type="ECO:0000256" key="2">
    <source>
        <dbReference type="SAM" id="MobiDB-lite"/>
    </source>
</evidence>
<feature type="region of interest" description="Disordered" evidence="2">
    <location>
        <begin position="120"/>
        <end position="155"/>
    </location>
</feature>
<feature type="compositionally biased region" description="Basic and acidic residues" evidence="2">
    <location>
        <begin position="634"/>
        <end position="645"/>
    </location>
</feature>
<feature type="compositionally biased region" description="Low complexity" evidence="2">
    <location>
        <begin position="519"/>
        <end position="545"/>
    </location>
</feature>
<feature type="compositionally biased region" description="Low complexity" evidence="2">
    <location>
        <begin position="554"/>
        <end position="563"/>
    </location>
</feature>
<evidence type="ECO:0000313" key="4">
    <source>
        <dbReference type="EMBL" id="TQV95500.1"/>
    </source>
</evidence>
<feature type="compositionally biased region" description="Low complexity" evidence="2">
    <location>
        <begin position="252"/>
        <end position="262"/>
    </location>
</feature>
<evidence type="ECO:0000256" key="1">
    <source>
        <dbReference type="SAM" id="Coils"/>
    </source>
</evidence>
<feature type="domain" description="Up-regulated during septation protein 1" evidence="3">
    <location>
        <begin position="356"/>
        <end position="472"/>
    </location>
</feature>
<feature type="coiled-coil region" evidence="1">
    <location>
        <begin position="435"/>
        <end position="469"/>
    </location>
</feature>
<dbReference type="STRING" id="43265.A0A545V196"/>
<dbReference type="EMBL" id="SPUK01000007">
    <property type="protein sequence ID" value="TQV95500.1"/>
    <property type="molecule type" value="Genomic_DNA"/>
</dbReference>
<feature type="compositionally biased region" description="Low complexity" evidence="2">
    <location>
        <begin position="19"/>
        <end position="33"/>
    </location>
</feature>
<dbReference type="AlphaFoldDB" id="A0A545V196"/>